<dbReference type="InterPro" id="IPR013325">
    <property type="entry name" value="RNA_pol_sigma_r2"/>
</dbReference>
<comment type="caution">
    <text evidence="9">The sequence shown here is derived from an EMBL/GenBank/DDBJ whole genome shotgun (WGS) entry which is preliminary data.</text>
</comment>
<evidence type="ECO:0000313" key="9">
    <source>
        <dbReference type="EMBL" id="TSC66027.1"/>
    </source>
</evidence>
<dbReference type="InterPro" id="IPR036388">
    <property type="entry name" value="WH-like_DNA-bd_sf"/>
</dbReference>
<gene>
    <name evidence="9" type="ORF">G01um101477_233</name>
</gene>
<dbReference type="GO" id="GO:0003677">
    <property type="term" value="F:DNA binding"/>
    <property type="evidence" value="ECO:0007669"/>
    <property type="project" value="UniProtKB-KW"/>
</dbReference>
<evidence type="ECO:0000256" key="5">
    <source>
        <dbReference type="ARBA" id="ARBA00023163"/>
    </source>
</evidence>
<dbReference type="Pfam" id="PF04542">
    <property type="entry name" value="Sigma70_r2"/>
    <property type="match status" value="1"/>
</dbReference>
<dbReference type="InterPro" id="IPR007627">
    <property type="entry name" value="RNA_pol_sigma70_r2"/>
</dbReference>
<evidence type="ECO:0000259" key="7">
    <source>
        <dbReference type="Pfam" id="PF04542"/>
    </source>
</evidence>
<dbReference type="Proteomes" id="UP000319613">
    <property type="component" value="Unassembled WGS sequence"/>
</dbReference>
<dbReference type="Pfam" id="PF04545">
    <property type="entry name" value="Sigma70_r4"/>
    <property type="match status" value="1"/>
</dbReference>
<dbReference type="PROSITE" id="PS01063">
    <property type="entry name" value="SIGMA70_ECF"/>
    <property type="match status" value="1"/>
</dbReference>
<keyword evidence="2 6" id="KW-0805">Transcription regulation</keyword>
<dbReference type="Gene3D" id="1.10.10.10">
    <property type="entry name" value="Winged helix-like DNA-binding domain superfamily/Winged helix DNA-binding domain"/>
    <property type="match status" value="1"/>
</dbReference>
<comment type="similarity">
    <text evidence="1 6">Belongs to the sigma-70 factor family. ECF subfamily.</text>
</comment>
<evidence type="ECO:0000259" key="8">
    <source>
        <dbReference type="Pfam" id="PF04545"/>
    </source>
</evidence>
<dbReference type="GO" id="GO:0006352">
    <property type="term" value="P:DNA-templated transcription initiation"/>
    <property type="evidence" value="ECO:0007669"/>
    <property type="project" value="InterPro"/>
</dbReference>
<keyword evidence="4 6" id="KW-0238">DNA-binding</keyword>
<feature type="domain" description="RNA polymerase sigma-70 region 4" evidence="8">
    <location>
        <begin position="110"/>
        <end position="157"/>
    </location>
</feature>
<dbReference type="InterPro" id="IPR039425">
    <property type="entry name" value="RNA_pol_sigma-70-like"/>
</dbReference>
<keyword evidence="5 6" id="KW-0804">Transcription</keyword>
<organism evidence="9 10">
    <name type="scientific">Candidatus Doudnabacteria bacterium Gr01-1014_77</name>
    <dbReference type="NCBI Taxonomy" id="2017133"/>
    <lineage>
        <taxon>Bacteria</taxon>
        <taxon>Candidatus Doudnaibacteriota</taxon>
    </lineage>
</organism>
<dbReference type="AlphaFoldDB" id="A0A554JCB8"/>
<dbReference type="InterPro" id="IPR014284">
    <property type="entry name" value="RNA_pol_sigma-70_dom"/>
</dbReference>
<dbReference type="InterPro" id="IPR000838">
    <property type="entry name" value="RNA_pol_sigma70_ECF_CS"/>
</dbReference>
<evidence type="ECO:0000313" key="10">
    <source>
        <dbReference type="Proteomes" id="UP000319613"/>
    </source>
</evidence>
<protein>
    <recommendedName>
        <fullName evidence="6">RNA polymerase sigma factor</fullName>
    </recommendedName>
</protein>
<sequence>MLSKEKQFELLFHQHSKSLRNFLVSRFGYDKQNVEDIVQETFVKAYIKFERFDQSRSFKAWLFGIGINTAKRWRYGFFEPLSVVSDVQLVAYYNQENPELVFERQSIIYALACLRDSDREILEFVYFQGLSLEQVAEKLKKPISSVKQRINRALKHLSVEVMAR</sequence>
<dbReference type="PANTHER" id="PTHR43133">
    <property type="entry name" value="RNA POLYMERASE ECF-TYPE SIGMA FACTO"/>
    <property type="match status" value="1"/>
</dbReference>
<evidence type="ECO:0000256" key="2">
    <source>
        <dbReference type="ARBA" id="ARBA00023015"/>
    </source>
</evidence>
<evidence type="ECO:0000256" key="4">
    <source>
        <dbReference type="ARBA" id="ARBA00023125"/>
    </source>
</evidence>
<reference evidence="9 10" key="1">
    <citation type="submission" date="2017-07" db="EMBL/GenBank/DDBJ databases">
        <title>Mechanisms for carbon and nitrogen cycling indicate functional differentiation within the Candidate Phyla Radiation.</title>
        <authorList>
            <person name="Danczak R.E."/>
            <person name="Johnston M.D."/>
            <person name="Kenah C."/>
            <person name="Slattery M."/>
            <person name="Wrighton K.C."/>
            <person name="Wilkins M.J."/>
        </authorList>
    </citation>
    <scope>NUCLEOTIDE SEQUENCE [LARGE SCALE GENOMIC DNA]</scope>
    <source>
        <strain evidence="9">Gr01-1014_77</strain>
    </source>
</reference>
<dbReference type="NCBIfam" id="TIGR02937">
    <property type="entry name" value="sigma70-ECF"/>
    <property type="match status" value="1"/>
</dbReference>
<dbReference type="Gene3D" id="1.10.1740.10">
    <property type="match status" value="1"/>
</dbReference>
<evidence type="ECO:0000256" key="6">
    <source>
        <dbReference type="RuleBase" id="RU000716"/>
    </source>
</evidence>
<evidence type="ECO:0000256" key="3">
    <source>
        <dbReference type="ARBA" id="ARBA00023082"/>
    </source>
</evidence>
<dbReference type="CDD" id="cd06171">
    <property type="entry name" value="Sigma70_r4"/>
    <property type="match status" value="1"/>
</dbReference>
<keyword evidence="3 6" id="KW-0731">Sigma factor</keyword>
<dbReference type="InterPro" id="IPR007630">
    <property type="entry name" value="RNA_pol_sigma70_r4"/>
</dbReference>
<evidence type="ECO:0000256" key="1">
    <source>
        <dbReference type="ARBA" id="ARBA00010641"/>
    </source>
</evidence>
<proteinExistence type="inferred from homology"/>
<dbReference type="SUPFAM" id="SSF88946">
    <property type="entry name" value="Sigma2 domain of RNA polymerase sigma factors"/>
    <property type="match status" value="1"/>
</dbReference>
<dbReference type="EMBL" id="VMFF01000017">
    <property type="protein sequence ID" value="TSC66027.1"/>
    <property type="molecule type" value="Genomic_DNA"/>
</dbReference>
<dbReference type="GO" id="GO:0016987">
    <property type="term" value="F:sigma factor activity"/>
    <property type="evidence" value="ECO:0007669"/>
    <property type="project" value="UniProtKB-KW"/>
</dbReference>
<dbReference type="PANTHER" id="PTHR43133:SF8">
    <property type="entry name" value="RNA POLYMERASE SIGMA FACTOR HI_1459-RELATED"/>
    <property type="match status" value="1"/>
</dbReference>
<name>A0A554JCB8_9BACT</name>
<accession>A0A554JCB8</accession>
<dbReference type="InterPro" id="IPR013324">
    <property type="entry name" value="RNA_pol_sigma_r3/r4-like"/>
</dbReference>
<feature type="domain" description="RNA polymerase sigma-70 region 2" evidence="7">
    <location>
        <begin position="11"/>
        <end position="73"/>
    </location>
</feature>
<dbReference type="SUPFAM" id="SSF88659">
    <property type="entry name" value="Sigma3 and sigma4 domains of RNA polymerase sigma factors"/>
    <property type="match status" value="1"/>
</dbReference>